<name>A0AAV6V9X5_9ARAC</name>
<dbReference type="Proteomes" id="UP000827092">
    <property type="component" value="Unassembled WGS sequence"/>
</dbReference>
<organism evidence="1 2">
    <name type="scientific">Oedothorax gibbosus</name>
    <dbReference type="NCBI Taxonomy" id="931172"/>
    <lineage>
        <taxon>Eukaryota</taxon>
        <taxon>Metazoa</taxon>
        <taxon>Ecdysozoa</taxon>
        <taxon>Arthropoda</taxon>
        <taxon>Chelicerata</taxon>
        <taxon>Arachnida</taxon>
        <taxon>Araneae</taxon>
        <taxon>Araneomorphae</taxon>
        <taxon>Entelegynae</taxon>
        <taxon>Araneoidea</taxon>
        <taxon>Linyphiidae</taxon>
        <taxon>Erigoninae</taxon>
        <taxon>Oedothorax</taxon>
    </lineage>
</organism>
<gene>
    <name evidence="1" type="ORF">JTE90_009765</name>
</gene>
<dbReference type="AlphaFoldDB" id="A0AAV6V9X5"/>
<reference evidence="1 2" key="1">
    <citation type="journal article" date="2022" name="Nat. Ecol. Evol.">
        <title>A masculinizing supergene underlies an exaggerated male reproductive morph in a spider.</title>
        <authorList>
            <person name="Hendrickx F."/>
            <person name="De Corte Z."/>
            <person name="Sonet G."/>
            <person name="Van Belleghem S.M."/>
            <person name="Kostlbacher S."/>
            <person name="Vangestel C."/>
        </authorList>
    </citation>
    <scope>NUCLEOTIDE SEQUENCE [LARGE SCALE GENOMIC DNA]</scope>
    <source>
        <strain evidence="1">W744_W776</strain>
    </source>
</reference>
<keyword evidence="2" id="KW-1185">Reference proteome</keyword>
<evidence type="ECO:0000313" key="1">
    <source>
        <dbReference type="EMBL" id="KAG8192744.1"/>
    </source>
</evidence>
<proteinExistence type="predicted"/>
<protein>
    <submittedName>
        <fullName evidence="1">Uncharacterized protein</fullName>
    </submittedName>
</protein>
<evidence type="ECO:0000313" key="2">
    <source>
        <dbReference type="Proteomes" id="UP000827092"/>
    </source>
</evidence>
<comment type="caution">
    <text evidence="1">The sequence shown here is derived from an EMBL/GenBank/DDBJ whole genome shotgun (WGS) entry which is preliminary data.</text>
</comment>
<sequence length="86" mass="9918">MVQGLNSNPAHPMHLTNTNTLTIKPRLLPPNHHKLCPVPIRFRVHQSGRPRPTEDTGRSRQFTDLGFWDEQCLSGPVSPFVIWRQR</sequence>
<accession>A0AAV6V9X5</accession>
<dbReference type="EMBL" id="JAFNEN010000136">
    <property type="protein sequence ID" value="KAG8192744.1"/>
    <property type="molecule type" value="Genomic_DNA"/>
</dbReference>